<dbReference type="EMBL" id="JACQXR010000063">
    <property type="protein sequence ID" value="MBI4726611.1"/>
    <property type="molecule type" value="Genomic_DNA"/>
</dbReference>
<proteinExistence type="predicted"/>
<keyword evidence="1" id="KW-1133">Transmembrane helix</keyword>
<dbReference type="SUPFAM" id="SSF54523">
    <property type="entry name" value="Pili subunits"/>
    <property type="match status" value="1"/>
</dbReference>
<dbReference type="InterPro" id="IPR012902">
    <property type="entry name" value="N_methyl_site"/>
</dbReference>
<evidence type="ECO:0000313" key="2">
    <source>
        <dbReference type="EMBL" id="MBI4726611.1"/>
    </source>
</evidence>
<dbReference type="Pfam" id="PF07963">
    <property type="entry name" value="N_methyl"/>
    <property type="match status" value="1"/>
</dbReference>
<evidence type="ECO:0000313" key="3">
    <source>
        <dbReference type="Proteomes" id="UP000736328"/>
    </source>
</evidence>
<dbReference type="NCBIfam" id="TIGR02532">
    <property type="entry name" value="IV_pilin_GFxxxE"/>
    <property type="match status" value="1"/>
</dbReference>
<organism evidence="2 3">
    <name type="scientific">candidate division TA06 bacterium</name>
    <dbReference type="NCBI Taxonomy" id="2250710"/>
    <lineage>
        <taxon>Bacteria</taxon>
        <taxon>Bacteria division TA06</taxon>
    </lineage>
</organism>
<accession>A0A933I8S6</accession>
<sequence length="172" mass="18104">MKNQQGFSLLEFLASVVIVLALATIGYSQYVTSAENAKQTAIIANMYTIQLCAEDFSTQAEGVYPGGINTEVAQVCPANPTNHSVMAGATKQPYPATALIPSDFANPVNGGYDAIKNGPVKKPAGGVYYTAYDAAGNKLNDGQAAFSYKVTAMGAYRPITFTLSSAKKKGEK</sequence>
<keyword evidence="1" id="KW-0812">Transmembrane</keyword>
<feature type="transmembrane region" description="Helical" evidence="1">
    <location>
        <begin position="12"/>
        <end position="30"/>
    </location>
</feature>
<keyword evidence="1" id="KW-0472">Membrane</keyword>
<dbReference type="Proteomes" id="UP000736328">
    <property type="component" value="Unassembled WGS sequence"/>
</dbReference>
<dbReference type="AlphaFoldDB" id="A0A933I8S6"/>
<dbReference type="PROSITE" id="PS00409">
    <property type="entry name" value="PROKAR_NTER_METHYL"/>
    <property type="match status" value="1"/>
</dbReference>
<evidence type="ECO:0000256" key="1">
    <source>
        <dbReference type="SAM" id="Phobius"/>
    </source>
</evidence>
<name>A0A933I8S6_UNCT6</name>
<dbReference type="InterPro" id="IPR045584">
    <property type="entry name" value="Pilin-like"/>
</dbReference>
<gene>
    <name evidence="2" type="ORF">HY768_05230</name>
</gene>
<reference evidence="2" key="1">
    <citation type="submission" date="2020-07" db="EMBL/GenBank/DDBJ databases">
        <title>Huge and variable diversity of episymbiotic CPR bacteria and DPANN archaea in groundwater ecosystems.</title>
        <authorList>
            <person name="He C.Y."/>
            <person name="Keren R."/>
            <person name="Whittaker M."/>
            <person name="Farag I.F."/>
            <person name="Doudna J."/>
            <person name="Cate J.H.D."/>
            <person name="Banfield J.F."/>
        </authorList>
    </citation>
    <scope>NUCLEOTIDE SEQUENCE</scope>
    <source>
        <strain evidence="2">NC_groundwater_1520_Pr4_B-0.1um_53_5</strain>
    </source>
</reference>
<comment type="caution">
    <text evidence="2">The sequence shown here is derived from an EMBL/GenBank/DDBJ whole genome shotgun (WGS) entry which is preliminary data.</text>
</comment>
<protein>
    <submittedName>
        <fullName evidence="2">Type II secretion system protein</fullName>
    </submittedName>
</protein>